<name>A0ACC0QG99_9HYPO</name>
<dbReference type="EMBL" id="CM046512">
    <property type="protein sequence ID" value="KAI8654531.1"/>
    <property type="molecule type" value="Genomic_DNA"/>
</dbReference>
<accession>A0ACC0QG99</accession>
<reference evidence="1" key="1">
    <citation type="submission" date="2022-06" db="EMBL/GenBank/DDBJ databases">
        <title>Fusarium solani species complex genomes reveal bases of compartmentalisation and animal pathogenesis.</title>
        <authorList>
            <person name="Tsai I.J."/>
        </authorList>
    </citation>
    <scope>NUCLEOTIDE SEQUENCE</scope>
    <source>
        <strain evidence="1">Fu6.1</strain>
    </source>
</reference>
<sequence length="758" mass="84669">MVSTTHDHRTGQPVAANSSMFNATGGQELTAQQAACLKSIQFPHMHRPRQLIEDPAPQTGHWLIKNETYSHWLFDRDLKERPCILWLKGKPGAGKSTLMKQAFRHAKSSLNGSEYCVAGAFVSAKGEPLEHSSIGIFRSLLHQILPHYPAQLQEAVQTWMELNEGARMSRHAEVIWREPVLKSLLNSTIGHAAGKKTIFFIDGLDELGSSASRSHAEFWGQLSSGDNNGRVRVCLSSRHYPQTSLCSASELIAEDLNKGDISTYVNQRLSARISRSESHWEPKLRNKMIDNARGIFLWVTLTMDSLLAKYDQGNSLELLLRHIDSMPWELEHLFTMMVASVSPESRTVALRVFQWALMSTAPLRLHQWHHVLAFIKEPVPESLKEWRGSVNYTESDNQLEREIKALSGGLLEVSASRSEEVPLEDEGNLSIRAGAGSLDLEQGETRIVQVIHQSVREFFLEGGGFRLLDASAARNPVGSCHVTIAITCFNYISISELDKLIDARRTYRKQESIFLSEQEPSETGPAQNVDSENESSLAPERNPAQDTTNGRVKTFSEHLSMIPTAETHTIVASWIAAGNIPTNPATEAAPSIQYANSLLSPAYVSRQLEDWPSLLFYVLSSLATHLKAAKTVDEDSPTLFECLDDTELWDRFVLLKEDIPRSTTFSEFMNPRRDLSGLLRALEARSLRFAIRRRRADPRSVLRALEARSPPLFPIRRRRASPRARPAPSSPMHKKRSPSPVSVGRASSVASFASASSY</sequence>
<proteinExistence type="predicted"/>
<evidence type="ECO:0000313" key="2">
    <source>
        <dbReference type="Proteomes" id="UP001065298"/>
    </source>
</evidence>
<evidence type="ECO:0000313" key="1">
    <source>
        <dbReference type="EMBL" id="KAI8654531.1"/>
    </source>
</evidence>
<comment type="caution">
    <text evidence="1">The sequence shown here is derived from an EMBL/GenBank/DDBJ whole genome shotgun (WGS) entry which is preliminary data.</text>
</comment>
<organism evidence="1 2">
    <name type="scientific">Fusarium keratoplasticum</name>
    <dbReference type="NCBI Taxonomy" id="1328300"/>
    <lineage>
        <taxon>Eukaryota</taxon>
        <taxon>Fungi</taxon>
        <taxon>Dikarya</taxon>
        <taxon>Ascomycota</taxon>
        <taxon>Pezizomycotina</taxon>
        <taxon>Sordariomycetes</taxon>
        <taxon>Hypocreomycetidae</taxon>
        <taxon>Hypocreales</taxon>
        <taxon>Nectriaceae</taxon>
        <taxon>Fusarium</taxon>
        <taxon>Fusarium solani species complex</taxon>
    </lineage>
</organism>
<dbReference type="Proteomes" id="UP001065298">
    <property type="component" value="Chromosome 10"/>
</dbReference>
<gene>
    <name evidence="1" type="ORF">NCS57_01199200</name>
</gene>
<keyword evidence="2" id="KW-1185">Reference proteome</keyword>
<protein>
    <submittedName>
        <fullName evidence="1">Uncharacterized protein</fullName>
    </submittedName>
</protein>